<dbReference type="InterPro" id="IPR036217">
    <property type="entry name" value="MethylDNA_cys_MeTrfase_DNAb"/>
</dbReference>
<proteinExistence type="predicted"/>
<evidence type="ECO:0000256" key="1">
    <source>
        <dbReference type="ARBA" id="ARBA00022763"/>
    </source>
</evidence>
<evidence type="ECO:0000259" key="2">
    <source>
        <dbReference type="Pfam" id="PF01035"/>
    </source>
</evidence>
<dbReference type="PANTHER" id="PTHR42942:SF1">
    <property type="entry name" value="ALKYLTRANSFERASE-LIKE PROTEIN 1"/>
    <property type="match status" value="1"/>
</dbReference>
<gene>
    <name evidence="3" type="ORF">ABW02_05210</name>
</gene>
<dbReference type="AlphaFoldDB" id="A0A0J1INL3"/>
<dbReference type="Pfam" id="PF01035">
    <property type="entry name" value="DNA_binding_1"/>
    <property type="match status" value="1"/>
</dbReference>
<accession>A0A0J1INL3</accession>
<dbReference type="OrthoDB" id="9789813at2"/>
<dbReference type="Proteomes" id="UP000036045">
    <property type="component" value="Unassembled WGS sequence"/>
</dbReference>
<dbReference type="CDD" id="cd06445">
    <property type="entry name" value="ATase"/>
    <property type="match status" value="1"/>
</dbReference>
<dbReference type="EMBL" id="LDPH01000003">
    <property type="protein sequence ID" value="KLV27551.1"/>
    <property type="molecule type" value="Genomic_DNA"/>
</dbReference>
<evidence type="ECO:0000313" key="3">
    <source>
        <dbReference type="EMBL" id="KLV27551.1"/>
    </source>
</evidence>
<dbReference type="Gene3D" id="1.10.10.10">
    <property type="entry name" value="Winged helix-like DNA-binding domain superfamily/Winged helix DNA-binding domain"/>
    <property type="match status" value="1"/>
</dbReference>
<dbReference type="InterPro" id="IPR036388">
    <property type="entry name" value="WH-like_DNA-bd_sf"/>
</dbReference>
<protein>
    <recommendedName>
        <fullName evidence="2">Methylated-DNA-[protein]-cysteine S-methyltransferase DNA binding domain-containing protein</fullName>
    </recommendedName>
</protein>
<dbReference type="RefSeq" id="WP_047940870.1">
    <property type="nucleotide sequence ID" value="NZ_CP053989.1"/>
</dbReference>
<dbReference type="InterPro" id="IPR014048">
    <property type="entry name" value="MethylDNA_cys_MeTrfase_DNA-bd"/>
</dbReference>
<comment type="caution">
    <text evidence="3">The sequence shown here is derived from an EMBL/GenBank/DDBJ whole genome shotgun (WGS) entry which is preliminary data.</text>
</comment>
<organism evidence="3 4">
    <name type="scientific">Niallia circulans</name>
    <name type="common">Bacillus circulans</name>
    <dbReference type="NCBI Taxonomy" id="1397"/>
    <lineage>
        <taxon>Bacteria</taxon>
        <taxon>Bacillati</taxon>
        <taxon>Bacillota</taxon>
        <taxon>Bacilli</taxon>
        <taxon>Bacillales</taxon>
        <taxon>Bacillaceae</taxon>
        <taxon>Niallia</taxon>
    </lineage>
</organism>
<reference evidence="3 4" key="1">
    <citation type="submission" date="2015-05" db="EMBL/GenBank/DDBJ databases">
        <title>Whole genome sequence and identification of bacterial endophytes from Costus igneus.</title>
        <authorList>
            <person name="Lee Y.P."/>
            <person name="Gan H.M."/>
            <person name="Eng W."/>
            <person name="Wheatley M.S."/>
            <person name="Caraballo A."/>
            <person name="Polter S."/>
            <person name="Savka M.A."/>
            <person name="Hudson A.O."/>
        </authorList>
    </citation>
    <scope>NUCLEOTIDE SEQUENCE [LARGE SCALE GENOMIC DNA]</scope>
    <source>
        <strain evidence="3 4">RIT379</strain>
    </source>
</reference>
<dbReference type="SUPFAM" id="SSF46767">
    <property type="entry name" value="Methylated DNA-protein cysteine methyltransferase, C-terminal domain"/>
    <property type="match status" value="1"/>
</dbReference>
<feature type="domain" description="Methylated-DNA-[protein]-cysteine S-methyltransferase DNA binding" evidence="2">
    <location>
        <begin position="3"/>
        <end position="83"/>
    </location>
</feature>
<evidence type="ECO:0000313" key="4">
    <source>
        <dbReference type="Proteomes" id="UP000036045"/>
    </source>
</evidence>
<sequence length="108" mass="12134">MNPFTKKAVEIITDIPEGKVMTYGQIAAVAGSPRAARQVVRVLHTLSEKYQLPWHRVLNSKGCIGLSGEHGQLQRRLLEAEGIVFQQNGSLNLREYGYEPLNFIDEQI</sequence>
<dbReference type="PATRIC" id="fig|1397.4.peg.3146"/>
<dbReference type="GeneID" id="56351969"/>
<dbReference type="PANTHER" id="PTHR42942">
    <property type="entry name" value="6-O-METHYLGUANINE DNA METHYLTRANSFERASE"/>
    <property type="match status" value="1"/>
</dbReference>
<keyword evidence="1" id="KW-0227">DNA damage</keyword>
<dbReference type="InterPro" id="IPR052520">
    <property type="entry name" value="ATL_DNA_repair"/>
</dbReference>
<name>A0A0J1INL3_NIACI</name>
<keyword evidence="4" id="KW-1185">Reference proteome</keyword>
<dbReference type="GO" id="GO:0006281">
    <property type="term" value="P:DNA repair"/>
    <property type="evidence" value="ECO:0007669"/>
    <property type="project" value="InterPro"/>
</dbReference>
<dbReference type="GO" id="GO:0003824">
    <property type="term" value="F:catalytic activity"/>
    <property type="evidence" value="ECO:0007669"/>
    <property type="project" value="InterPro"/>
</dbReference>